<dbReference type="EMBL" id="CAJPWZ010000724">
    <property type="protein sequence ID" value="CAG2199781.1"/>
    <property type="molecule type" value="Genomic_DNA"/>
</dbReference>
<proteinExistence type="predicted"/>
<sequence length="252" mass="28569">MDKLSENLALFDRQPRDTGLLGREWIEYRPINQLVEESPIEFNIPATSTSYLDLERLKLHIKLQLRTSDGSPVTADNLVGLVNVPLSSIFSQVEMSLQHQAVNHVGTNYAYQAYFDMILNSNVNDQNGKMSAWGFHKDRGPDIDEPDPESGPNTGLYMRYKETQSGRICDYEGPLFLDLCQQKRLVLNGVPIQIKLWPHKNDFRLMSPETNPDYKVHIVDAYLKVCTVKPNSGIMLGHNEALKASPLHCILT</sequence>
<dbReference type="AlphaFoldDB" id="A0A8S3QSS4"/>
<dbReference type="Proteomes" id="UP000683360">
    <property type="component" value="Unassembled WGS sequence"/>
</dbReference>
<evidence type="ECO:0000313" key="1">
    <source>
        <dbReference type="EMBL" id="CAG2199781.1"/>
    </source>
</evidence>
<organism evidence="1 2">
    <name type="scientific">Mytilus edulis</name>
    <name type="common">Blue mussel</name>
    <dbReference type="NCBI Taxonomy" id="6550"/>
    <lineage>
        <taxon>Eukaryota</taxon>
        <taxon>Metazoa</taxon>
        <taxon>Spiralia</taxon>
        <taxon>Lophotrochozoa</taxon>
        <taxon>Mollusca</taxon>
        <taxon>Bivalvia</taxon>
        <taxon>Autobranchia</taxon>
        <taxon>Pteriomorphia</taxon>
        <taxon>Mytilida</taxon>
        <taxon>Mytiloidea</taxon>
        <taxon>Mytilidae</taxon>
        <taxon>Mytilinae</taxon>
        <taxon>Mytilus</taxon>
    </lineage>
</organism>
<name>A0A8S3QSS4_MYTED</name>
<accession>A0A8S3QSS4</accession>
<protein>
    <submittedName>
        <fullName evidence="1">Uncharacterized protein</fullName>
    </submittedName>
</protein>
<keyword evidence="2" id="KW-1185">Reference proteome</keyword>
<dbReference type="OrthoDB" id="6106831at2759"/>
<evidence type="ECO:0000313" key="2">
    <source>
        <dbReference type="Proteomes" id="UP000683360"/>
    </source>
</evidence>
<gene>
    <name evidence="1" type="ORF">MEDL_14498</name>
</gene>
<comment type="caution">
    <text evidence="1">The sequence shown here is derived from an EMBL/GenBank/DDBJ whole genome shotgun (WGS) entry which is preliminary data.</text>
</comment>
<reference evidence="1" key="1">
    <citation type="submission" date="2021-03" db="EMBL/GenBank/DDBJ databases">
        <authorList>
            <person name="Bekaert M."/>
        </authorList>
    </citation>
    <scope>NUCLEOTIDE SEQUENCE</scope>
</reference>